<dbReference type="AlphaFoldDB" id="A0AB39VMB7"/>
<reference evidence="1" key="1">
    <citation type="submission" date="2024-07" db="EMBL/GenBank/DDBJ databases">
        <authorList>
            <person name="Biller S.J."/>
        </authorList>
    </citation>
    <scope>NUCLEOTIDE SEQUENCE</scope>
    <source>
        <strain evidence="1">WC2420</strain>
    </source>
</reference>
<sequence>MPVKPNDFLDFAKGISTKNEIGVRNAVSRAYYAMYTHAAHTYGLLCRKDSSLKKKGSHERMAEYLKHNLPRDHNYPQSNCEELSLQLTKVKLRRHAADYRLHEKMNESEGSEAISAASKFISLMDKLAMTIPVNTK</sequence>
<gene>
    <name evidence="1" type="ORF">AB3G37_14900</name>
</gene>
<accession>A0AB39VMB7</accession>
<name>A0AB39VMB7_9GAMM</name>
<protein>
    <recommendedName>
        <fullName evidence="2">HEPN domain-containing protein</fullName>
    </recommendedName>
</protein>
<dbReference type="Gene3D" id="1.20.120.330">
    <property type="entry name" value="Nucleotidyltransferases domain 2"/>
    <property type="match status" value="1"/>
</dbReference>
<dbReference type="RefSeq" id="WP_369788299.1">
    <property type="nucleotide sequence ID" value="NZ_CP165628.1"/>
</dbReference>
<dbReference type="EMBL" id="CP165628">
    <property type="protein sequence ID" value="XDU70856.1"/>
    <property type="molecule type" value="Genomic_DNA"/>
</dbReference>
<proteinExistence type="predicted"/>
<evidence type="ECO:0008006" key="2">
    <source>
        <dbReference type="Google" id="ProtNLM"/>
    </source>
</evidence>
<evidence type="ECO:0000313" key="1">
    <source>
        <dbReference type="EMBL" id="XDU70856.1"/>
    </source>
</evidence>
<organism evidence="1">
    <name type="scientific">Rouxiella sp. WC2420</name>
    <dbReference type="NCBI Taxonomy" id="3234145"/>
    <lineage>
        <taxon>Bacteria</taxon>
        <taxon>Pseudomonadati</taxon>
        <taxon>Pseudomonadota</taxon>
        <taxon>Gammaproteobacteria</taxon>
        <taxon>Enterobacterales</taxon>
        <taxon>Yersiniaceae</taxon>
        <taxon>Rouxiella</taxon>
    </lineage>
</organism>